<keyword evidence="4" id="KW-1185">Reference proteome</keyword>
<dbReference type="Gene3D" id="3.40.50.1820">
    <property type="entry name" value="alpha/beta hydrolase"/>
    <property type="match status" value="1"/>
</dbReference>
<dbReference type="InterPro" id="IPR050266">
    <property type="entry name" value="AB_hydrolase_sf"/>
</dbReference>
<feature type="chain" id="PRO_5046556048" evidence="1">
    <location>
        <begin position="24"/>
        <end position="367"/>
    </location>
</feature>
<gene>
    <name evidence="3" type="ORF">ACFOPI_16840</name>
</gene>
<feature type="domain" description="AB hydrolase-1" evidence="2">
    <location>
        <begin position="41"/>
        <end position="213"/>
    </location>
</feature>
<dbReference type="PANTHER" id="PTHR43798">
    <property type="entry name" value="MONOACYLGLYCEROL LIPASE"/>
    <property type="match status" value="1"/>
</dbReference>
<dbReference type="InterPro" id="IPR029058">
    <property type="entry name" value="AB_hydrolase_fold"/>
</dbReference>
<comment type="caution">
    <text evidence="3">The sequence shown here is derived from an EMBL/GenBank/DDBJ whole genome shotgun (WGS) entry which is preliminary data.</text>
</comment>
<dbReference type="GO" id="GO:0016787">
    <property type="term" value="F:hydrolase activity"/>
    <property type="evidence" value="ECO:0007669"/>
    <property type="project" value="UniProtKB-KW"/>
</dbReference>
<proteinExistence type="predicted"/>
<keyword evidence="3" id="KW-0378">Hydrolase</keyword>
<feature type="signal peptide" evidence="1">
    <location>
        <begin position="1"/>
        <end position="23"/>
    </location>
</feature>
<dbReference type="Proteomes" id="UP001595729">
    <property type="component" value="Unassembled WGS sequence"/>
</dbReference>
<evidence type="ECO:0000313" key="4">
    <source>
        <dbReference type="Proteomes" id="UP001595729"/>
    </source>
</evidence>
<dbReference type="PANTHER" id="PTHR43798:SF33">
    <property type="entry name" value="HYDROLASE, PUTATIVE (AFU_ORTHOLOGUE AFUA_2G14860)-RELATED"/>
    <property type="match status" value="1"/>
</dbReference>
<protein>
    <submittedName>
        <fullName evidence="3">Alpha/beta fold hydrolase</fullName>
    </submittedName>
</protein>
<accession>A0ABV7W8L1</accession>
<dbReference type="RefSeq" id="WP_382176220.1">
    <property type="nucleotide sequence ID" value="NZ_JBHRXX010000007.1"/>
</dbReference>
<dbReference type="SUPFAM" id="SSF53474">
    <property type="entry name" value="alpha/beta-Hydrolases"/>
    <property type="match status" value="1"/>
</dbReference>
<evidence type="ECO:0000259" key="2">
    <source>
        <dbReference type="Pfam" id="PF00561"/>
    </source>
</evidence>
<evidence type="ECO:0000313" key="3">
    <source>
        <dbReference type="EMBL" id="MFC3685272.1"/>
    </source>
</evidence>
<name>A0ABV7W8L1_9BURK</name>
<reference evidence="4" key="1">
    <citation type="journal article" date="2019" name="Int. J. Syst. Evol. Microbiol.">
        <title>The Global Catalogue of Microorganisms (GCM) 10K type strain sequencing project: providing services to taxonomists for standard genome sequencing and annotation.</title>
        <authorList>
            <consortium name="The Broad Institute Genomics Platform"/>
            <consortium name="The Broad Institute Genome Sequencing Center for Infectious Disease"/>
            <person name="Wu L."/>
            <person name="Ma J."/>
        </authorList>
    </citation>
    <scope>NUCLEOTIDE SEQUENCE [LARGE SCALE GENOMIC DNA]</scope>
    <source>
        <strain evidence="4">KCTC 42501</strain>
    </source>
</reference>
<evidence type="ECO:0000256" key="1">
    <source>
        <dbReference type="SAM" id="SignalP"/>
    </source>
</evidence>
<dbReference type="InterPro" id="IPR000073">
    <property type="entry name" value="AB_hydrolase_1"/>
</dbReference>
<dbReference type="Pfam" id="PF00561">
    <property type="entry name" value="Abhydrolase_1"/>
    <property type="match status" value="1"/>
</dbReference>
<dbReference type="EMBL" id="JBHRXX010000007">
    <property type="protein sequence ID" value="MFC3685272.1"/>
    <property type="molecule type" value="Genomic_DNA"/>
</dbReference>
<keyword evidence="1" id="KW-0732">Signal</keyword>
<dbReference type="PROSITE" id="PS51257">
    <property type="entry name" value="PROKAR_LIPOPROTEIN"/>
    <property type="match status" value="1"/>
</dbReference>
<organism evidence="3 4">
    <name type="scientific">Hydrogenophaga luteola</name>
    <dbReference type="NCBI Taxonomy" id="1591122"/>
    <lineage>
        <taxon>Bacteria</taxon>
        <taxon>Pseudomonadati</taxon>
        <taxon>Pseudomonadota</taxon>
        <taxon>Betaproteobacteria</taxon>
        <taxon>Burkholderiales</taxon>
        <taxon>Comamonadaceae</taxon>
        <taxon>Hydrogenophaga</taxon>
    </lineage>
</organism>
<sequence>MSGTRTSAGSLLLSIPLALVACASGPKSPGPAHEIQGQGQPIVVLASGYGMSRNTWQAVGDELAKDFTVFSFDRPGYGDQPDTDRPRDPCTIATDTREALRSAGLKPPYVLVGHSLGGLHQYVYARLYPQDVAGFVLLDPTHPRHWAMLQAERPLLATALQGMVKMQRSQALRNEFGQQTDCLKGLDQRQALHAPSRLLVSRRYKDMEKDLAPTLQALQNDWKTLTGVAAIDPLWDSGHHIQTERPDAVAQAVREVAGHPRPSSGHPSRVQIGKGADFEVQIGATRQPEVAQRLGRPDETHQDDERTVWVYQAPGIRVPMAISLIPVIGDLADLVELGQSAVDRHEAIIEFDAQGVVRHARRRPVEP</sequence>